<comment type="caution">
    <text evidence="3">The sequence shown here is derived from an EMBL/GenBank/DDBJ whole genome shotgun (WGS) entry which is preliminary data.</text>
</comment>
<dbReference type="Proteomes" id="UP000306102">
    <property type="component" value="Unassembled WGS sequence"/>
</dbReference>
<proteinExistence type="predicted"/>
<reference evidence="3 4" key="1">
    <citation type="journal article" date="2018" name="Proc. Natl. Acad. Sci. U.S.A.">
        <title>Draft genome sequence of Camellia sinensis var. sinensis provides insights into the evolution of the tea genome and tea quality.</title>
        <authorList>
            <person name="Wei C."/>
            <person name="Yang H."/>
            <person name="Wang S."/>
            <person name="Zhao J."/>
            <person name="Liu C."/>
            <person name="Gao L."/>
            <person name="Xia E."/>
            <person name="Lu Y."/>
            <person name="Tai Y."/>
            <person name="She G."/>
            <person name="Sun J."/>
            <person name="Cao H."/>
            <person name="Tong W."/>
            <person name="Gao Q."/>
            <person name="Li Y."/>
            <person name="Deng W."/>
            <person name="Jiang X."/>
            <person name="Wang W."/>
            <person name="Chen Q."/>
            <person name="Zhang S."/>
            <person name="Li H."/>
            <person name="Wu J."/>
            <person name="Wang P."/>
            <person name="Li P."/>
            <person name="Shi C."/>
            <person name="Zheng F."/>
            <person name="Jian J."/>
            <person name="Huang B."/>
            <person name="Shan D."/>
            <person name="Shi M."/>
            <person name="Fang C."/>
            <person name="Yue Y."/>
            <person name="Li F."/>
            <person name="Li D."/>
            <person name="Wei S."/>
            <person name="Han B."/>
            <person name="Jiang C."/>
            <person name="Yin Y."/>
            <person name="Xia T."/>
            <person name="Zhang Z."/>
            <person name="Bennetzen J.L."/>
            <person name="Zhao S."/>
            <person name="Wan X."/>
        </authorList>
    </citation>
    <scope>NUCLEOTIDE SEQUENCE [LARGE SCALE GENOMIC DNA]</scope>
    <source>
        <strain evidence="4">cv. Shuchazao</strain>
        <tissue evidence="3">Leaf</tissue>
    </source>
</reference>
<keyword evidence="2" id="KW-0472">Membrane</keyword>
<gene>
    <name evidence="3" type="ORF">TEA_011885</name>
</gene>
<name>A0A4S4DXD4_CAMSN</name>
<accession>A0A4S4DXD4</accession>
<organism evidence="3 4">
    <name type="scientific">Camellia sinensis var. sinensis</name>
    <name type="common">China tea</name>
    <dbReference type="NCBI Taxonomy" id="542762"/>
    <lineage>
        <taxon>Eukaryota</taxon>
        <taxon>Viridiplantae</taxon>
        <taxon>Streptophyta</taxon>
        <taxon>Embryophyta</taxon>
        <taxon>Tracheophyta</taxon>
        <taxon>Spermatophyta</taxon>
        <taxon>Magnoliopsida</taxon>
        <taxon>eudicotyledons</taxon>
        <taxon>Gunneridae</taxon>
        <taxon>Pentapetalae</taxon>
        <taxon>asterids</taxon>
        <taxon>Ericales</taxon>
        <taxon>Theaceae</taxon>
        <taxon>Camellia</taxon>
    </lineage>
</organism>
<evidence type="ECO:0000256" key="2">
    <source>
        <dbReference type="SAM" id="Phobius"/>
    </source>
</evidence>
<dbReference type="AlphaFoldDB" id="A0A4S4DXD4"/>
<feature type="region of interest" description="Disordered" evidence="1">
    <location>
        <begin position="38"/>
        <end position="59"/>
    </location>
</feature>
<keyword evidence="4" id="KW-1185">Reference proteome</keyword>
<keyword evidence="2" id="KW-1133">Transmembrane helix</keyword>
<sequence length="236" mass="23895">MDYEVSAVVVVFAWAGSRYGSGSGFGYGPLEGKYDSGAGEGGGRGGGSGSGEVGGGGGGDGGGGIGYGVEVTPAMEAAVEVAPDMEVNAYYIELEASPDASKMRSLYFIHKAGTVLDLHAHAIPDGNGSGLVGKTLPLRPISSKNFSPKLLRLNAETTRQNSALLAATAGCCCCILLLLAALVGYWHGLRLCRLLAISGLHALGCLGPMLGHVGALPTATLEHSNGHTTTSETSRS</sequence>
<evidence type="ECO:0000313" key="3">
    <source>
        <dbReference type="EMBL" id="THG08051.1"/>
    </source>
</evidence>
<dbReference type="EMBL" id="SDRB02009624">
    <property type="protein sequence ID" value="THG08051.1"/>
    <property type="molecule type" value="Genomic_DNA"/>
</dbReference>
<keyword evidence="2" id="KW-0812">Transmembrane</keyword>
<evidence type="ECO:0000313" key="4">
    <source>
        <dbReference type="Proteomes" id="UP000306102"/>
    </source>
</evidence>
<protein>
    <submittedName>
        <fullName evidence="3">Uncharacterized protein</fullName>
    </submittedName>
</protein>
<feature type="transmembrane region" description="Helical" evidence="2">
    <location>
        <begin position="163"/>
        <end position="186"/>
    </location>
</feature>
<evidence type="ECO:0000256" key="1">
    <source>
        <dbReference type="SAM" id="MobiDB-lite"/>
    </source>
</evidence>